<name>A0A9P8N2A2_9HYPO</name>
<dbReference type="GeneID" id="68354173"/>
<dbReference type="Proteomes" id="UP000824596">
    <property type="component" value="Unassembled WGS sequence"/>
</dbReference>
<dbReference type="RefSeq" id="XP_044722129.1">
    <property type="nucleotide sequence ID" value="XM_044863515.1"/>
</dbReference>
<comment type="caution">
    <text evidence="1">The sequence shown here is derived from an EMBL/GenBank/DDBJ whole genome shotgun (WGS) entry which is preliminary data.</text>
</comment>
<reference evidence="1" key="1">
    <citation type="submission" date="2021-09" db="EMBL/GenBank/DDBJ databases">
        <title>A high-quality genome of the endoparasitic fungus Hirsutella rhossiliensis with a comparison of Hirsutella genomes reveals transposable elements contributing to genome size variation.</title>
        <authorList>
            <person name="Lin R."/>
            <person name="Jiao Y."/>
            <person name="Sun X."/>
            <person name="Ling J."/>
            <person name="Xie B."/>
            <person name="Cheng X."/>
        </authorList>
    </citation>
    <scope>NUCLEOTIDE SEQUENCE</scope>
    <source>
        <strain evidence="1">HR02</strain>
    </source>
</reference>
<evidence type="ECO:0000313" key="2">
    <source>
        <dbReference type="Proteomes" id="UP000824596"/>
    </source>
</evidence>
<evidence type="ECO:0000313" key="1">
    <source>
        <dbReference type="EMBL" id="KAH0964616.1"/>
    </source>
</evidence>
<dbReference type="AlphaFoldDB" id="A0A9P8N2A2"/>
<gene>
    <name evidence="1" type="ORF">HRG_05044</name>
</gene>
<accession>A0A9P8N2A2</accession>
<sequence length="116" mass="13422">MGTLEWTAYSKLKSIYNGGDSKVTAALQKAGSSVPRREAIYRQRHQECKAITEFCQTQVLNASGKDMQAWQKETNLWLGRQSKLEREWNGLVNKLDDLPLPDREKKNGKYVDIHYY</sequence>
<dbReference type="OrthoDB" id="4911111at2759"/>
<protein>
    <submittedName>
        <fullName evidence="1">Uncharacterized protein</fullName>
    </submittedName>
</protein>
<proteinExistence type="predicted"/>
<keyword evidence="2" id="KW-1185">Reference proteome</keyword>
<organism evidence="1 2">
    <name type="scientific">Hirsutella rhossiliensis</name>
    <dbReference type="NCBI Taxonomy" id="111463"/>
    <lineage>
        <taxon>Eukaryota</taxon>
        <taxon>Fungi</taxon>
        <taxon>Dikarya</taxon>
        <taxon>Ascomycota</taxon>
        <taxon>Pezizomycotina</taxon>
        <taxon>Sordariomycetes</taxon>
        <taxon>Hypocreomycetidae</taxon>
        <taxon>Hypocreales</taxon>
        <taxon>Ophiocordycipitaceae</taxon>
        <taxon>Hirsutella</taxon>
    </lineage>
</organism>
<dbReference type="EMBL" id="JAIZPD010000004">
    <property type="protein sequence ID" value="KAH0964616.1"/>
    <property type="molecule type" value="Genomic_DNA"/>
</dbReference>